<dbReference type="SUPFAM" id="SSF52540">
    <property type="entry name" value="P-loop containing nucleoside triphosphate hydrolases"/>
    <property type="match status" value="1"/>
</dbReference>
<dbReference type="InterPro" id="IPR003593">
    <property type="entry name" value="AAA+_ATPase"/>
</dbReference>
<evidence type="ECO:0000256" key="2">
    <source>
        <dbReference type="ARBA" id="ARBA00005814"/>
    </source>
</evidence>
<dbReference type="InterPro" id="IPR013525">
    <property type="entry name" value="ABC2_TM"/>
</dbReference>
<evidence type="ECO:0000259" key="10">
    <source>
        <dbReference type="PROSITE" id="PS50893"/>
    </source>
</evidence>
<keyword evidence="6" id="KW-0067">ATP-binding</keyword>
<dbReference type="InterPro" id="IPR050352">
    <property type="entry name" value="ABCG_transporters"/>
</dbReference>
<evidence type="ECO:0000256" key="6">
    <source>
        <dbReference type="ARBA" id="ARBA00022840"/>
    </source>
</evidence>
<keyword evidence="5" id="KW-0547">Nucleotide-binding</keyword>
<dbReference type="PROSITE" id="PS50893">
    <property type="entry name" value="ABC_TRANSPORTER_2"/>
    <property type="match status" value="1"/>
</dbReference>
<protein>
    <recommendedName>
        <fullName evidence="10">ABC transporter domain-containing protein</fullName>
    </recommendedName>
</protein>
<evidence type="ECO:0000313" key="12">
    <source>
        <dbReference type="Proteomes" id="UP001153620"/>
    </source>
</evidence>
<comment type="subcellular location">
    <subcellularLocation>
        <location evidence="1">Membrane</location>
        <topology evidence="1">Multi-pass membrane protein</topology>
    </subcellularLocation>
</comment>
<comment type="similarity">
    <text evidence="2">Belongs to the ABC transporter superfamily. ABCG family. Eye pigment precursor importer (TC 3.A.1.204) subfamily.</text>
</comment>
<dbReference type="SMART" id="SM00382">
    <property type="entry name" value="AAA"/>
    <property type="match status" value="1"/>
</dbReference>
<feature type="transmembrane region" description="Helical" evidence="9">
    <location>
        <begin position="625"/>
        <end position="643"/>
    </location>
</feature>
<dbReference type="Proteomes" id="UP001153620">
    <property type="component" value="Chromosome 2"/>
</dbReference>
<feature type="transmembrane region" description="Helical" evidence="9">
    <location>
        <begin position="403"/>
        <end position="421"/>
    </location>
</feature>
<feature type="transmembrane region" description="Helical" evidence="9">
    <location>
        <begin position="512"/>
        <end position="535"/>
    </location>
</feature>
<dbReference type="InterPro" id="IPR027417">
    <property type="entry name" value="P-loop_NTPase"/>
</dbReference>
<organism evidence="11 12">
    <name type="scientific">Chironomus riparius</name>
    <dbReference type="NCBI Taxonomy" id="315576"/>
    <lineage>
        <taxon>Eukaryota</taxon>
        <taxon>Metazoa</taxon>
        <taxon>Ecdysozoa</taxon>
        <taxon>Arthropoda</taxon>
        <taxon>Hexapoda</taxon>
        <taxon>Insecta</taxon>
        <taxon>Pterygota</taxon>
        <taxon>Neoptera</taxon>
        <taxon>Endopterygota</taxon>
        <taxon>Diptera</taxon>
        <taxon>Nematocera</taxon>
        <taxon>Chironomoidea</taxon>
        <taxon>Chironomidae</taxon>
        <taxon>Chironominae</taxon>
        <taxon>Chironomus</taxon>
    </lineage>
</organism>
<evidence type="ECO:0000313" key="11">
    <source>
        <dbReference type="EMBL" id="CAG9803602.1"/>
    </source>
</evidence>
<keyword evidence="4 9" id="KW-0812">Transmembrane</keyword>
<dbReference type="GO" id="GO:0005886">
    <property type="term" value="C:plasma membrane"/>
    <property type="evidence" value="ECO:0007669"/>
    <property type="project" value="TreeGrafter"/>
</dbReference>
<accession>A0A9N9WTK5</accession>
<dbReference type="InterPro" id="IPR003439">
    <property type="entry name" value="ABC_transporter-like_ATP-bd"/>
</dbReference>
<keyword evidence="7 9" id="KW-1133">Transmembrane helix</keyword>
<dbReference type="Pfam" id="PF01061">
    <property type="entry name" value="ABC2_membrane"/>
    <property type="match status" value="1"/>
</dbReference>
<dbReference type="PANTHER" id="PTHR48041">
    <property type="entry name" value="ABC TRANSPORTER G FAMILY MEMBER 28"/>
    <property type="match status" value="1"/>
</dbReference>
<dbReference type="FunFam" id="3.40.50.300:FF:001077">
    <property type="entry name" value="Uncharacterized protein, isoform A"/>
    <property type="match status" value="1"/>
</dbReference>
<dbReference type="GO" id="GO:0016887">
    <property type="term" value="F:ATP hydrolysis activity"/>
    <property type="evidence" value="ECO:0007669"/>
    <property type="project" value="InterPro"/>
</dbReference>
<feature type="domain" description="ABC transporter" evidence="10">
    <location>
        <begin position="71"/>
        <end position="310"/>
    </location>
</feature>
<dbReference type="OrthoDB" id="66620at2759"/>
<gene>
    <name evidence="11" type="ORF">CHIRRI_LOCUS6500</name>
</gene>
<keyword evidence="8 9" id="KW-0472">Membrane</keyword>
<feature type="transmembrane region" description="Helical" evidence="9">
    <location>
        <begin position="433"/>
        <end position="453"/>
    </location>
</feature>
<keyword evidence="3" id="KW-0813">Transport</keyword>
<evidence type="ECO:0000256" key="7">
    <source>
        <dbReference type="ARBA" id="ARBA00022989"/>
    </source>
</evidence>
<dbReference type="EMBL" id="OU895878">
    <property type="protein sequence ID" value="CAG9803602.1"/>
    <property type="molecule type" value="Genomic_DNA"/>
</dbReference>
<sequence>MDPILQQETALNTIAALSMSAMKADNNHTAINKHVQTEYIKGSVDATDYQHSPSAIRAAFCNMPVCEPIEISFKDVSYCVQKMFSKTRKEILHKVSGNFPSGNLIAIMGPSGAGKSTLLNALSGYKTRGVSGAIYVNGRIRDLNEFKKSTCYITQDDRLQLLLTVYENMKIAADLKLGNNVSLIEKNSRIENILTALGLYDHQFTITERLSGGQKKRLSVALELINNPTVLWLDEPTTGLDSYSCTNMIAYLKQLAQQGRTVICTIHQPSAKLFEKFDLVYILAYGKCLYQGHSSKLVPFLQSVSLPCPKFHNPADYAIELASGDYGMDKVKTLSNSIGNGECLSWYENPNRVMKLEQLRQKIPISDEKKKSDDVSEFHKLKVLLRRGVIKTKRDQTLTHLRIIVNVLVAILLGLLFIGSGTDGSRVLANYNLMFAILIHHVFAAMMLTILTFPTEKSIILKENFNRWYSVKSYYISTTLIDLPVTIISCLLFSIIIYIMVGWPLEADRFSVFFVVSFLIVFIAQSIGLLIGTVCNVINGTFLGPILAVPAMMLAGFGVTLKDLPPYLYWGSYVSYLRYGLEGYVGALFYKREQLKCDVMYCHYKYPEKFLKDISMEADQFSKDIYALLFAIVILRVLCYYLLKWRIVLSR</sequence>
<evidence type="ECO:0000256" key="3">
    <source>
        <dbReference type="ARBA" id="ARBA00022448"/>
    </source>
</evidence>
<evidence type="ECO:0000256" key="8">
    <source>
        <dbReference type="ARBA" id="ARBA00023136"/>
    </source>
</evidence>
<feature type="transmembrane region" description="Helical" evidence="9">
    <location>
        <begin position="542"/>
        <end position="561"/>
    </location>
</feature>
<dbReference type="Gene3D" id="3.40.50.300">
    <property type="entry name" value="P-loop containing nucleotide triphosphate hydrolases"/>
    <property type="match status" value="1"/>
</dbReference>
<dbReference type="GO" id="GO:0005524">
    <property type="term" value="F:ATP binding"/>
    <property type="evidence" value="ECO:0007669"/>
    <property type="project" value="UniProtKB-KW"/>
</dbReference>
<reference evidence="11" key="1">
    <citation type="submission" date="2022-01" db="EMBL/GenBank/DDBJ databases">
        <authorList>
            <person name="King R."/>
        </authorList>
    </citation>
    <scope>NUCLEOTIDE SEQUENCE</scope>
</reference>
<proteinExistence type="inferred from homology"/>
<evidence type="ECO:0000256" key="9">
    <source>
        <dbReference type="SAM" id="Phobius"/>
    </source>
</evidence>
<name>A0A9N9WTK5_9DIPT</name>
<feature type="transmembrane region" description="Helical" evidence="9">
    <location>
        <begin position="474"/>
        <end position="500"/>
    </location>
</feature>
<evidence type="ECO:0000256" key="4">
    <source>
        <dbReference type="ARBA" id="ARBA00022692"/>
    </source>
</evidence>
<evidence type="ECO:0000256" key="5">
    <source>
        <dbReference type="ARBA" id="ARBA00022741"/>
    </source>
</evidence>
<dbReference type="InterPro" id="IPR017871">
    <property type="entry name" value="ABC_transporter-like_CS"/>
</dbReference>
<dbReference type="PROSITE" id="PS00211">
    <property type="entry name" value="ABC_TRANSPORTER_1"/>
    <property type="match status" value="1"/>
</dbReference>
<dbReference type="GO" id="GO:0140359">
    <property type="term" value="F:ABC-type transporter activity"/>
    <property type="evidence" value="ECO:0007669"/>
    <property type="project" value="InterPro"/>
</dbReference>
<dbReference type="Pfam" id="PF00005">
    <property type="entry name" value="ABC_tran"/>
    <property type="match status" value="1"/>
</dbReference>
<dbReference type="AlphaFoldDB" id="A0A9N9WTK5"/>
<reference evidence="11" key="2">
    <citation type="submission" date="2022-10" db="EMBL/GenBank/DDBJ databases">
        <authorList>
            <consortium name="ENA_rothamsted_submissions"/>
            <consortium name="culmorum"/>
            <person name="King R."/>
        </authorList>
    </citation>
    <scope>NUCLEOTIDE SEQUENCE</scope>
</reference>
<dbReference type="CDD" id="cd03213">
    <property type="entry name" value="ABCG_EPDR"/>
    <property type="match status" value="1"/>
</dbReference>
<evidence type="ECO:0000256" key="1">
    <source>
        <dbReference type="ARBA" id="ARBA00004141"/>
    </source>
</evidence>
<dbReference type="PANTHER" id="PTHR48041:SF26">
    <property type="entry name" value="FI22810P1"/>
    <property type="match status" value="1"/>
</dbReference>
<keyword evidence="12" id="KW-1185">Reference proteome</keyword>